<dbReference type="Proteomes" id="UP000054911">
    <property type="component" value="Unassembled WGS sequence"/>
</dbReference>
<dbReference type="Pfam" id="PF01047">
    <property type="entry name" value="MarR"/>
    <property type="match status" value="1"/>
</dbReference>
<keyword evidence="2" id="KW-0238">DNA-binding</keyword>
<dbReference type="InterPro" id="IPR000835">
    <property type="entry name" value="HTH_MarR-typ"/>
</dbReference>
<dbReference type="Gene3D" id="1.10.10.10">
    <property type="entry name" value="Winged helix-like DNA-binding domain superfamily/Winged helix DNA-binding domain"/>
    <property type="match status" value="1"/>
</dbReference>
<accession>A0A157ZC37</accession>
<dbReference type="PANTHER" id="PTHR42756">
    <property type="entry name" value="TRANSCRIPTIONAL REGULATOR, MARR"/>
    <property type="match status" value="1"/>
</dbReference>
<gene>
    <name evidence="5" type="ORF">AWB80_00540</name>
</gene>
<dbReference type="InterPro" id="IPR036388">
    <property type="entry name" value="WH-like_DNA-bd_sf"/>
</dbReference>
<evidence type="ECO:0000256" key="1">
    <source>
        <dbReference type="ARBA" id="ARBA00023015"/>
    </source>
</evidence>
<evidence type="ECO:0000256" key="2">
    <source>
        <dbReference type="ARBA" id="ARBA00023125"/>
    </source>
</evidence>
<dbReference type="OrthoDB" id="6195716at2"/>
<feature type="domain" description="HTH marR-type" evidence="4">
    <location>
        <begin position="8"/>
        <end position="144"/>
    </location>
</feature>
<dbReference type="SMART" id="SM00347">
    <property type="entry name" value="HTH_MARR"/>
    <property type="match status" value="1"/>
</dbReference>
<dbReference type="EMBL" id="FCOE02000002">
    <property type="protein sequence ID" value="SAK43096.1"/>
    <property type="molecule type" value="Genomic_DNA"/>
</dbReference>
<dbReference type="PRINTS" id="PR00598">
    <property type="entry name" value="HTHMARR"/>
</dbReference>
<dbReference type="PANTHER" id="PTHR42756:SF1">
    <property type="entry name" value="TRANSCRIPTIONAL REPRESSOR OF EMRAB OPERON"/>
    <property type="match status" value="1"/>
</dbReference>
<evidence type="ECO:0000256" key="3">
    <source>
        <dbReference type="ARBA" id="ARBA00023163"/>
    </source>
</evidence>
<reference evidence="5" key="1">
    <citation type="submission" date="2016-01" db="EMBL/GenBank/DDBJ databases">
        <authorList>
            <person name="Peeters C."/>
        </authorList>
    </citation>
    <scope>NUCLEOTIDE SEQUENCE [LARGE SCALE GENOMIC DNA]</scope>
    <source>
        <strain evidence="5">LMG 29323</strain>
    </source>
</reference>
<dbReference type="AlphaFoldDB" id="A0A157ZC37"/>
<evidence type="ECO:0000313" key="6">
    <source>
        <dbReference type="Proteomes" id="UP000054911"/>
    </source>
</evidence>
<protein>
    <submittedName>
        <fullName evidence="5">MarR family transcriptional regulator</fullName>
    </submittedName>
</protein>
<dbReference type="SUPFAM" id="SSF46785">
    <property type="entry name" value="Winged helix' DNA-binding domain"/>
    <property type="match status" value="1"/>
</dbReference>
<dbReference type="PROSITE" id="PS50995">
    <property type="entry name" value="HTH_MARR_2"/>
    <property type="match status" value="1"/>
</dbReference>
<dbReference type="STRING" id="1777141.AWB80_00540"/>
<dbReference type="InterPro" id="IPR036390">
    <property type="entry name" value="WH_DNA-bd_sf"/>
</dbReference>
<keyword evidence="6" id="KW-1185">Reference proteome</keyword>
<dbReference type="GO" id="GO:0003677">
    <property type="term" value="F:DNA binding"/>
    <property type="evidence" value="ECO:0007669"/>
    <property type="project" value="UniProtKB-KW"/>
</dbReference>
<proteinExistence type="predicted"/>
<dbReference type="RefSeq" id="WP_061173117.1">
    <property type="nucleotide sequence ID" value="NZ_FCOE02000002.1"/>
</dbReference>
<dbReference type="GO" id="GO:0003700">
    <property type="term" value="F:DNA-binding transcription factor activity"/>
    <property type="evidence" value="ECO:0007669"/>
    <property type="project" value="InterPro"/>
</dbReference>
<name>A0A157ZC37_9BURK</name>
<evidence type="ECO:0000259" key="4">
    <source>
        <dbReference type="PROSITE" id="PS50995"/>
    </source>
</evidence>
<keyword evidence="3" id="KW-0804">Transcription</keyword>
<comment type="caution">
    <text evidence="5">The sequence shown here is derived from an EMBL/GenBank/DDBJ whole genome shotgun (WGS) entry which is preliminary data.</text>
</comment>
<keyword evidence="1" id="KW-0805">Transcription regulation</keyword>
<organism evidence="5 6">
    <name type="scientific">Caballeronia pedi</name>
    <dbReference type="NCBI Taxonomy" id="1777141"/>
    <lineage>
        <taxon>Bacteria</taxon>
        <taxon>Pseudomonadati</taxon>
        <taxon>Pseudomonadota</taxon>
        <taxon>Betaproteobacteria</taxon>
        <taxon>Burkholderiales</taxon>
        <taxon>Burkholderiaceae</taxon>
        <taxon>Caballeronia</taxon>
    </lineage>
</organism>
<evidence type="ECO:0000313" key="5">
    <source>
        <dbReference type="EMBL" id="SAK43096.1"/>
    </source>
</evidence>
<sequence>MDHYTPETFSLTKSVGFAVNKARNVLVGELDAALKDLGITTQQTGILMSMRGGVTQTPFELSKLLGIDTGLMTRMLDKLETRGLLQRTRSLEDRRVVNLTLTREGEKVADTLPHIVPVVLNRRLRKFSKSEFQELRRLLDKFLED</sequence>